<evidence type="ECO:0000313" key="2">
    <source>
        <dbReference type="EMBL" id="KAJ3831231.1"/>
    </source>
</evidence>
<feature type="compositionally biased region" description="Low complexity" evidence="1">
    <location>
        <begin position="148"/>
        <end position="164"/>
    </location>
</feature>
<organism evidence="2 3">
    <name type="scientific">Lentinula raphanica</name>
    <dbReference type="NCBI Taxonomy" id="153919"/>
    <lineage>
        <taxon>Eukaryota</taxon>
        <taxon>Fungi</taxon>
        <taxon>Dikarya</taxon>
        <taxon>Basidiomycota</taxon>
        <taxon>Agaricomycotina</taxon>
        <taxon>Agaricomycetes</taxon>
        <taxon>Agaricomycetidae</taxon>
        <taxon>Agaricales</taxon>
        <taxon>Marasmiineae</taxon>
        <taxon>Omphalotaceae</taxon>
        <taxon>Lentinula</taxon>
    </lineage>
</organism>
<comment type="caution">
    <text evidence="2">The sequence shown here is derived from an EMBL/GenBank/DDBJ whole genome shotgun (WGS) entry which is preliminary data.</text>
</comment>
<feature type="compositionally biased region" description="Basic and acidic residues" evidence="1">
    <location>
        <begin position="92"/>
        <end position="101"/>
    </location>
</feature>
<evidence type="ECO:0000313" key="3">
    <source>
        <dbReference type="Proteomes" id="UP001163846"/>
    </source>
</evidence>
<gene>
    <name evidence="2" type="ORF">F5878DRAFT_647817</name>
</gene>
<feature type="compositionally biased region" description="Basic and acidic residues" evidence="1">
    <location>
        <begin position="41"/>
        <end position="64"/>
    </location>
</feature>
<protein>
    <submittedName>
        <fullName evidence="2">Uncharacterized protein</fullName>
    </submittedName>
</protein>
<accession>A0AA38NVB6</accession>
<reference evidence="2" key="1">
    <citation type="submission" date="2022-08" db="EMBL/GenBank/DDBJ databases">
        <authorList>
            <consortium name="DOE Joint Genome Institute"/>
            <person name="Min B."/>
            <person name="Riley R."/>
            <person name="Sierra-Patev S."/>
            <person name="Naranjo-Ortiz M."/>
            <person name="Looney B."/>
            <person name="Konkel Z."/>
            <person name="Slot J.C."/>
            <person name="Sakamoto Y."/>
            <person name="Steenwyk J.L."/>
            <person name="Rokas A."/>
            <person name="Carro J."/>
            <person name="Camarero S."/>
            <person name="Ferreira P."/>
            <person name="Molpeceres G."/>
            <person name="Ruiz-Duenas F.J."/>
            <person name="Serrano A."/>
            <person name="Henrissat B."/>
            <person name="Drula E."/>
            <person name="Hughes K.W."/>
            <person name="Mata J.L."/>
            <person name="Ishikawa N.K."/>
            <person name="Vargas-Isla R."/>
            <person name="Ushijima S."/>
            <person name="Smith C.A."/>
            <person name="Ahrendt S."/>
            <person name="Andreopoulos W."/>
            <person name="He G."/>
            <person name="Labutti K."/>
            <person name="Lipzen A."/>
            <person name="Ng V."/>
            <person name="Sandor L."/>
            <person name="Barry K."/>
            <person name="Martinez A.T."/>
            <person name="Xiao Y."/>
            <person name="Gibbons J.G."/>
            <person name="Terashima K."/>
            <person name="Hibbett D.S."/>
            <person name="Grigoriev I.V."/>
        </authorList>
    </citation>
    <scope>NUCLEOTIDE SEQUENCE</scope>
    <source>
        <strain evidence="2">TFB9207</strain>
    </source>
</reference>
<feature type="non-terminal residue" evidence="2">
    <location>
        <position position="1"/>
    </location>
</feature>
<dbReference type="AlphaFoldDB" id="A0AA38NVB6"/>
<dbReference type="Proteomes" id="UP001163846">
    <property type="component" value="Unassembled WGS sequence"/>
</dbReference>
<proteinExistence type="predicted"/>
<feature type="region of interest" description="Disordered" evidence="1">
    <location>
        <begin position="1"/>
        <end position="199"/>
    </location>
</feature>
<dbReference type="EMBL" id="MU807665">
    <property type="protein sequence ID" value="KAJ3831231.1"/>
    <property type="molecule type" value="Genomic_DNA"/>
</dbReference>
<keyword evidence="3" id="KW-1185">Reference proteome</keyword>
<name>A0AA38NVB6_9AGAR</name>
<sequence>MRRTTRAQMKRQTRSTPGVVQVSLSSVEAQAPKRKKRAKAGKNERTSTDSEKEGPPNKKSRQVEEQNEPPINEDSASRAPATATQFDDTSEQNERHLDEHSAGQAPGTFTEIDNVPTNDRVGPPGKGKKKKVQKKVQPATPVVGGPAGSPLLATSSGAAGSPSPAAAPAPNPPLPSAAHAVPSIAPTNPPATPVVGAAASPSLPHPVAVLEEEEEEQKLPAEPVSFPDDWDEDDGLTSAILAQDYDTLAKLRANYVTKARQSHAATVRRILERFRFHLIALAVVPAKRAYYNTLDVDTDTANTHQIAEYVQEIDPQGFWGAYAFHMYLLRELAGNM</sequence>
<feature type="compositionally biased region" description="Pro residues" evidence="1">
    <location>
        <begin position="165"/>
        <end position="175"/>
    </location>
</feature>
<feature type="compositionally biased region" description="Polar residues" evidence="1">
    <location>
        <begin position="14"/>
        <end position="28"/>
    </location>
</feature>
<feature type="compositionally biased region" description="Basic residues" evidence="1">
    <location>
        <begin position="1"/>
        <end position="13"/>
    </location>
</feature>
<evidence type="ECO:0000256" key="1">
    <source>
        <dbReference type="SAM" id="MobiDB-lite"/>
    </source>
</evidence>